<reference evidence="1 2" key="1">
    <citation type="submission" date="2023-07" db="EMBL/GenBank/DDBJ databases">
        <authorList>
            <person name="Lian W.-H."/>
        </authorList>
    </citation>
    <scope>NUCLEOTIDE SEQUENCE [LARGE SCALE GENOMIC DNA]</scope>
    <source>
        <strain evidence="1 2">SYSU DXS3180</strain>
    </source>
</reference>
<protein>
    <submittedName>
        <fullName evidence="1">Error-prone repair protein ImuA</fullName>
    </submittedName>
</protein>
<dbReference type="InterPro" id="IPR017026">
    <property type="entry name" value="ImuA"/>
</dbReference>
<dbReference type="InterPro" id="IPR027417">
    <property type="entry name" value="P-loop_NTPase"/>
</dbReference>
<comment type="caution">
    <text evidence="1">The sequence shown here is derived from an EMBL/GenBank/DDBJ whole genome shotgun (WGS) entry which is preliminary data.</text>
</comment>
<dbReference type="SUPFAM" id="SSF52540">
    <property type="entry name" value="P-loop containing nucleoside triphosphate hydrolases"/>
    <property type="match status" value="1"/>
</dbReference>
<dbReference type="EMBL" id="JAULBC010000002">
    <property type="protein sequence ID" value="MEX6687009.1"/>
    <property type="molecule type" value="Genomic_DNA"/>
</dbReference>
<organism evidence="1 2">
    <name type="scientific">Danxiaibacter flavus</name>
    <dbReference type="NCBI Taxonomy" id="3049108"/>
    <lineage>
        <taxon>Bacteria</taxon>
        <taxon>Pseudomonadati</taxon>
        <taxon>Bacteroidota</taxon>
        <taxon>Chitinophagia</taxon>
        <taxon>Chitinophagales</taxon>
        <taxon>Chitinophagaceae</taxon>
        <taxon>Danxiaibacter</taxon>
    </lineage>
</organism>
<gene>
    <name evidence="1" type="ORF">QTN47_05865</name>
</gene>
<accession>A0ABV3ZAW0</accession>
<keyword evidence="2" id="KW-1185">Reference proteome</keyword>
<dbReference type="Gene3D" id="3.40.50.300">
    <property type="entry name" value="P-loop containing nucleotide triphosphate hydrolases"/>
    <property type="match status" value="1"/>
</dbReference>
<sequence>MNTTAEKNNIIRDLEREILSLQGLVKRSGTHPLDIGLGSIENAFPNQTFPVAAMHEFISYSREEAAATNGFIGGLLGKLMHHGGACLWIGNKRTIFPAGLKNFGIDPERIIFIDLIKPKDILWTVEEALKCSALAAVVGELTELNFKESRRLQLAVEQSRVTGLLHRYNPLVENTVACVSRWKIQPMVSEAADGMPGVGWPRWNVQLQKIRNGKPGSWQVEWTSEGFSVKSRPLMRFEKFELLQTG</sequence>
<proteinExistence type="predicted"/>
<dbReference type="RefSeq" id="WP_369328412.1">
    <property type="nucleotide sequence ID" value="NZ_JAULBC010000002.1"/>
</dbReference>
<evidence type="ECO:0000313" key="1">
    <source>
        <dbReference type="EMBL" id="MEX6687009.1"/>
    </source>
</evidence>
<name>A0ABV3ZAW0_9BACT</name>
<dbReference type="Proteomes" id="UP001560573">
    <property type="component" value="Unassembled WGS sequence"/>
</dbReference>
<evidence type="ECO:0000313" key="2">
    <source>
        <dbReference type="Proteomes" id="UP001560573"/>
    </source>
</evidence>
<dbReference type="PIRSF" id="PIRSF034285">
    <property type="entry name" value="UCP034285"/>
    <property type="match status" value="1"/>
</dbReference>